<comment type="function">
    <text evidence="5">NDH-1 shuttles electrons from NADH, via FMN and iron-sulfur (Fe-S) centers, to quinones in the respiratory chain. The immediate electron acceptor for the enzyme in this species is believed to be ubiquinone. Couples the redox reaction to proton translocation (for every two electrons transferred, four hydrogen ions are translocated across the cytoplasmic membrane), and thus conserves the redox energy in a proton gradient.</text>
</comment>
<evidence type="ECO:0000256" key="4">
    <source>
        <dbReference type="ARBA" id="ARBA00023136"/>
    </source>
</evidence>
<feature type="transmembrane region" description="Helical" evidence="5">
    <location>
        <begin position="41"/>
        <end position="61"/>
    </location>
</feature>
<dbReference type="EC" id="7.1.1.-" evidence="5"/>
<dbReference type="GO" id="GO:0042773">
    <property type="term" value="P:ATP synthesis coupled electron transport"/>
    <property type="evidence" value="ECO:0007669"/>
    <property type="project" value="InterPro"/>
</dbReference>
<keyword evidence="5" id="KW-0520">NAD</keyword>
<feature type="transmembrane region" description="Helical" evidence="5">
    <location>
        <begin position="248"/>
        <end position="268"/>
    </location>
</feature>
<keyword evidence="9" id="KW-1185">Reference proteome</keyword>
<keyword evidence="5" id="KW-0874">Quinone</keyword>
<evidence type="ECO:0000313" key="9">
    <source>
        <dbReference type="Proteomes" id="UP000464178"/>
    </source>
</evidence>
<dbReference type="GO" id="GO:0005886">
    <property type="term" value="C:plasma membrane"/>
    <property type="evidence" value="ECO:0007669"/>
    <property type="project" value="UniProtKB-SubCell"/>
</dbReference>
<feature type="transmembrane region" description="Helical" evidence="5">
    <location>
        <begin position="394"/>
        <end position="417"/>
    </location>
</feature>
<evidence type="ECO:0000259" key="7">
    <source>
        <dbReference type="Pfam" id="PF00361"/>
    </source>
</evidence>
<dbReference type="InterPro" id="IPR001750">
    <property type="entry name" value="ND/Mrp_TM"/>
</dbReference>
<keyword evidence="3 5" id="KW-1133">Transmembrane helix</keyword>
<protein>
    <recommendedName>
        <fullName evidence="5">NADH-quinone oxidoreductase subunit N</fullName>
        <ecNumber evidence="5">7.1.1.-</ecNumber>
    </recommendedName>
    <alternativeName>
        <fullName evidence="5">NADH dehydrogenase I subunit N</fullName>
    </alternativeName>
    <alternativeName>
        <fullName evidence="5">NDH-1 subunit N</fullName>
    </alternativeName>
</protein>
<feature type="transmembrane region" description="Helical" evidence="5">
    <location>
        <begin position="479"/>
        <end position="498"/>
    </location>
</feature>
<keyword evidence="2 5" id="KW-0812">Transmembrane</keyword>
<reference evidence="8 9" key="1">
    <citation type="submission" date="2019-05" db="EMBL/GenBank/DDBJ databases">
        <authorList>
            <consortium name="Science for Life Laboratories"/>
        </authorList>
    </citation>
    <scope>NUCLEOTIDE SEQUENCE [LARGE SCALE GENOMIC DNA]</scope>
    <source>
        <strain evidence="8">Soil9</strain>
    </source>
</reference>
<feature type="transmembrane region" description="Helical" evidence="5">
    <location>
        <begin position="212"/>
        <end position="236"/>
    </location>
</feature>
<feature type="transmembrane region" description="Helical" evidence="5">
    <location>
        <begin position="131"/>
        <end position="152"/>
    </location>
</feature>
<dbReference type="GO" id="GO:0048038">
    <property type="term" value="F:quinone binding"/>
    <property type="evidence" value="ECO:0007669"/>
    <property type="project" value="UniProtKB-KW"/>
</dbReference>
<evidence type="ECO:0000256" key="6">
    <source>
        <dbReference type="RuleBase" id="RU000320"/>
    </source>
</evidence>
<feature type="transmembrane region" description="Helical" evidence="5">
    <location>
        <begin position="107"/>
        <end position="125"/>
    </location>
</feature>
<gene>
    <name evidence="5" type="primary">nuoN</name>
    <name evidence="8" type="ORF">SOIL9_33040</name>
</gene>
<evidence type="ECO:0000256" key="5">
    <source>
        <dbReference type="HAMAP-Rule" id="MF_00445"/>
    </source>
</evidence>
<feature type="transmembrane region" description="Helical" evidence="5">
    <location>
        <begin position="351"/>
        <end position="373"/>
    </location>
</feature>
<keyword evidence="5" id="KW-1003">Cell membrane</keyword>
<feature type="transmembrane region" description="Helical" evidence="5">
    <location>
        <begin position="314"/>
        <end position="336"/>
    </location>
</feature>
<proteinExistence type="inferred from homology"/>
<name>A0A6P2D4R1_9BACT</name>
<dbReference type="Proteomes" id="UP000464178">
    <property type="component" value="Chromosome"/>
</dbReference>
<dbReference type="RefSeq" id="WP_162668948.1">
    <property type="nucleotide sequence ID" value="NZ_LR593886.1"/>
</dbReference>
<comment type="catalytic activity">
    <reaction evidence="5">
        <text>a quinone + NADH + 5 H(+)(in) = a quinol + NAD(+) + 4 H(+)(out)</text>
        <dbReference type="Rhea" id="RHEA:57888"/>
        <dbReference type="ChEBI" id="CHEBI:15378"/>
        <dbReference type="ChEBI" id="CHEBI:24646"/>
        <dbReference type="ChEBI" id="CHEBI:57540"/>
        <dbReference type="ChEBI" id="CHEBI:57945"/>
        <dbReference type="ChEBI" id="CHEBI:132124"/>
    </reaction>
</comment>
<dbReference type="AlphaFoldDB" id="A0A6P2D4R1"/>
<keyword evidence="5" id="KW-1278">Translocase</keyword>
<feature type="transmembrane region" description="Helical" evidence="5">
    <location>
        <begin position="164"/>
        <end position="183"/>
    </location>
</feature>
<organism evidence="8 9">
    <name type="scientific">Gemmata massiliana</name>
    <dbReference type="NCBI Taxonomy" id="1210884"/>
    <lineage>
        <taxon>Bacteria</taxon>
        <taxon>Pseudomonadati</taxon>
        <taxon>Planctomycetota</taxon>
        <taxon>Planctomycetia</taxon>
        <taxon>Gemmatales</taxon>
        <taxon>Gemmataceae</taxon>
        <taxon>Gemmata</taxon>
    </lineage>
</organism>
<dbReference type="Pfam" id="PF00361">
    <property type="entry name" value="Proton_antipo_M"/>
    <property type="match status" value="1"/>
</dbReference>
<evidence type="ECO:0000256" key="3">
    <source>
        <dbReference type="ARBA" id="ARBA00022989"/>
    </source>
</evidence>
<feature type="transmembrane region" description="Helical" evidence="5">
    <location>
        <begin position="437"/>
        <end position="458"/>
    </location>
</feature>
<dbReference type="GO" id="GO:0050136">
    <property type="term" value="F:NADH dehydrogenase (quinone) (non-electrogenic) activity"/>
    <property type="evidence" value="ECO:0007669"/>
    <property type="project" value="UniProtKB-UniRule"/>
</dbReference>
<accession>A0A6P2D4R1</accession>
<comment type="subcellular location">
    <subcellularLocation>
        <location evidence="5">Cell membrane</location>
        <topology evidence="5">Multi-pass membrane protein</topology>
    </subcellularLocation>
    <subcellularLocation>
        <location evidence="1">Endomembrane system</location>
        <topology evidence="1">Multi-pass membrane protein</topology>
    </subcellularLocation>
    <subcellularLocation>
        <location evidence="6">Membrane</location>
        <topology evidence="6">Multi-pass membrane protein</topology>
    </subcellularLocation>
</comment>
<dbReference type="InterPro" id="IPR003918">
    <property type="entry name" value="NADH_UbQ_OxRdtase"/>
</dbReference>
<evidence type="ECO:0000256" key="1">
    <source>
        <dbReference type="ARBA" id="ARBA00004127"/>
    </source>
</evidence>
<evidence type="ECO:0000313" key="8">
    <source>
        <dbReference type="EMBL" id="VTR94410.1"/>
    </source>
</evidence>
<dbReference type="EMBL" id="LR593886">
    <property type="protein sequence ID" value="VTR94410.1"/>
    <property type="molecule type" value="Genomic_DNA"/>
</dbReference>
<comment type="similarity">
    <text evidence="5">Belongs to the complex I subunit 2 family.</text>
</comment>
<dbReference type="KEGG" id="gms:SOIL9_33040"/>
<keyword evidence="5" id="KW-0813">Transport</keyword>
<dbReference type="InterPro" id="IPR010096">
    <property type="entry name" value="NADH-Q_OxRdtase_suN/2"/>
</dbReference>
<feature type="transmembrane region" description="Helical" evidence="5">
    <location>
        <begin position="288"/>
        <end position="307"/>
    </location>
</feature>
<dbReference type="GO" id="GO:0008137">
    <property type="term" value="F:NADH dehydrogenase (ubiquinone) activity"/>
    <property type="evidence" value="ECO:0007669"/>
    <property type="project" value="InterPro"/>
</dbReference>
<sequence length="527" mass="55459">MTDPLLQQTLKGVFQLAVPEIALIGTACVVFLFGCVYNRRCLWFGVSLAGVALAAVLAATVETEPPSLLTVAPLVPDGAAAFVRWVALIAAAVLLFVSWAEVDGTNAAEYYGCLLVAAAGVSLVGRANDLITLFLALELLSIPTYILLYLPARNKLNQEAAAKYFLLSVMSSAVMLFGFSYLYGLTGSTNLAVITDALTKTQGGDVQGLNPMALVGAVLVIAAIGFRITAVPFHFYAPDVYEGAPAGVVAQLAFFPKLAGFVALARILGLLGADVRHIPFDTKTQLPLLLWILAAMTMCIGNVLALLQDNVRRMLAYSSVAHGGYMLMGIVVASSLPDAIGQPGIGGIDALLVYIVAYGMMTVGSFAVILYLGTPDQPIESIDDLAGASQSHPVAAGAMTVFLFSLIGLPLTAGFAGKFLLFVGAFSAPTHTAEMRNLYQIMAVIAAINAAVGAYYYLRVVGVMYLRTPLRPATRTRAVPTFVAAVTLAAATLFFGIYPEPIVRAARKAAPVPGAPAQRITAERDTK</sequence>
<keyword evidence="5" id="KW-0830">Ubiquinone</keyword>
<feature type="transmembrane region" description="Helical" evidence="5">
    <location>
        <begin position="81"/>
        <end position="100"/>
    </location>
</feature>
<feature type="domain" description="NADH:quinone oxidoreductase/Mrp antiporter transmembrane" evidence="7">
    <location>
        <begin position="127"/>
        <end position="430"/>
    </location>
</feature>
<comment type="subunit">
    <text evidence="5">NDH-1 is composed of 14 different subunits. Subunits NuoA, H, J, K, L, M, N constitute the membrane sector of the complex.</text>
</comment>
<evidence type="ECO:0000256" key="2">
    <source>
        <dbReference type="ARBA" id="ARBA00022692"/>
    </source>
</evidence>
<feature type="transmembrane region" description="Helical" evidence="5">
    <location>
        <begin position="12"/>
        <end position="34"/>
    </location>
</feature>
<keyword evidence="4 5" id="KW-0472">Membrane</keyword>
<dbReference type="NCBIfam" id="TIGR01770">
    <property type="entry name" value="NDH_I_N"/>
    <property type="match status" value="1"/>
</dbReference>
<dbReference type="PANTHER" id="PTHR22773">
    <property type="entry name" value="NADH DEHYDROGENASE"/>
    <property type="match status" value="1"/>
</dbReference>
<dbReference type="GO" id="GO:0012505">
    <property type="term" value="C:endomembrane system"/>
    <property type="evidence" value="ECO:0007669"/>
    <property type="project" value="UniProtKB-SubCell"/>
</dbReference>
<dbReference type="PRINTS" id="PR01437">
    <property type="entry name" value="NUOXDRDTASE4"/>
</dbReference>
<dbReference type="HAMAP" id="MF_00445">
    <property type="entry name" value="NDH1_NuoN_1"/>
    <property type="match status" value="1"/>
</dbReference>